<sequence length="68" mass="7422">MNVLLAIAAIVIVAVVLSVLLMRGRSVARMVPARPGKPSFRFGVAAGEVDRVPDFLEPMDEDELAEWE</sequence>
<evidence type="ECO:0000313" key="2">
    <source>
        <dbReference type="Proteomes" id="UP000019063"/>
    </source>
</evidence>
<gene>
    <name evidence="1" type="ORF">ATO8_19324</name>
</gene>
<keyword evidence="2" id="KW-1185">Reference proteome</keyword>
<accession>W4HE72</accession>
<name>W4HE72_9RHOB</name>
<evidence type="ECO:0000313" key="1">
    <source>
        <dbReference type="EMBL" id="ETW11004.1"/>
    </source>
</evidence>
<dbReference type="RefSeq" id="WP_043846979.1">
    <property type="nucleotide sequence ID" value="NZ_AQQW01000018.1"/>
</dbReference>
<dbReference type="AlphaFoldDB" id="W4HE72"/>
<proteinExistence type="predicted"/>
<protein>
    <submittedName>
        <fullName evidence="1">Uncharacterized protein</fullName>
    </submittedName>
</protein>
<reference evidence="1 2" key="1">
    <citation type="journal article" date="2014" name="Antonie Van Leeuwenhoek">
        <title>Roseivivax atlanticus sp. nov., isolated from surface seawater of the Atlantic Ocean.</title>
        <authorList>
            <person name="Li G."/>
            <person name="Lai Q."/>
            <person name="Liu X."/>
            <person name="Sun F."/>
            <person name="Shao Z."/>
        </authorList>
    </citation>
    <scope>NUCLEOTIDE SEQUENCE [LARGE SCALE GENOMIC DNA]</scope>
    <source>
        <strain evidence="1 2">22II-s10s</strain>
    </source>
</reference>
<dbReference type="EMBL" id="AQQW01000018">
    <property type="protein sequence ID" value="ETW11004.1"/>
    <property type="molecule type" value="Genomic_DNA"/>
</dbReference>
<dbReference type="Proteomes" id="UP000019063">
    <property type="component" value="Unassembled WGS sequence"/>
</dbReference>
<organism evidence="1 2">
    <name type="scientific">Roseivivax marinus</name>
    <dbReference type="NCBI Taxonomy" id="1379903"/>
    <lineage>
        <taxon>Bacteria</taxon>
        <taxon>Pseudomonadati</taxon>
        <taxon>Pseudomonadota</taxon>
        <taxon>Alphaproteobacteria</taxon>
        <taxon>Rhodobacterales</taxon>
        <taxon>Roseobacteraceae</taxon>
        <taxon>Roseivivax</taxon>
    </lineage>
</organism>
<comment type="caution">
    <text evidence="1">The sequence shown here is derived from an EMBL/GenBank/DDBJ whole genome shotgun (WGS) entry which is preliminary data.</text>
</comment>